<evidence type="ECO:0000313" key="3">
    <source>
        <dbReference type="Proteomes" id="UP000033140"/>
    </source>
</evidence>
<proteinExistence type="predicted"/>
<keyword evidence="1" id="KW-1133">Transmembrane helix</keyword>
<reference evidence="2 3" key="2">
    <citation type="journal article" date="2014" name="J. Gen. Appl. Microbiol.">
        <title>The early diverging ascomycetous budding yeast Saitoella complicata has three histone deacetylases belonging to the Clr6, Hos2, and Rpd3 lineages.</title>
        <authorList>
            <person name="Nishida H."/>
            <person name="Matsumoto T."/>
            <person name="Kondo S."/>
            <person name="Hamamoto M."/>
            <person name="Yoshikawa H."/>
        </authorList>
    </citation>
    <scope>NUCLEOTIDE SEQUENCE [LARGE SCALE GENOMIC DNA]</scope>
    <source>
        <strain evidence="2 3">NRRL Y-17804</strain>
    </source>
</reference>
<dbReference type="AlphaFoldDB" id="A0A0E9NNU2"/>
<comment type="caution">
    <text evidence="2">The sequence shown here is derived from an EMBL/GenBank/DDBJ whole genome shotgun (WGS) entry which is preliminary data.</text>
</comment>
<name>A0A0E9NNU2_SAICN</name>
<sequence length="169" mass="18938">MVMFNVYRYCYDRGTTSTWSTTCALIRSQKQTLRKNKKMDASTVMDTLLTGMGYAQTAVRETTRIAGPRLYALSQSHPDLTSIFMLLGILWLSMTILTRAGRFMYSTVVSTVKMAIFSAIVAFVWAIVQKGQGLTREDVMEILQTAYGQIIGSVQQFIPGQKKGPLGLW</sequence>
<keyword evidence="1" id="KW-0472">Membrane</keyword>
<dbReference type="Pfam" id="PF12716">
    <property type="entry name" value="Apq12"/>
    <property type="match status" value="1"/>
</dbReference>
<reference evidence="2 3" key="1">
    <citation type="journal article" date="2011" name="J. Gen. Appl. Microbiol.">
        <title>Draft genome sequencing of the enigmatic yeast Saitoella complicata.</title>
        <authorList>
            <person name="Nishida H."/>
            <person name="Hamamoto M."/>
            <person name="Sugiyama J."/>
        </authorList>
    </citation>
    <scope>NUCLEOTIDE SEQUENCE [LARGE SCALE GENOMIC DNA]</scope>
    <source>
        <strain evidence="2 3">NRRL Y-17804</strain>
    </source>
</reference>
<evidence type="ECO:0000256" key="1">
    <source>
        <dbReference type="SAM" id="Phobius"/>
    </source>
</evidence>
<keyword evidence="3" id="KW-1185">Reference proteome</keyword>
<feature type="transmembrane region" description="Helical" evidence="1">
    <location>
        <begin position="80"/>
        <end position="97"/>
    </location>
</feature>
<accession>A0A0E9NNU2</accession>
<dbReference type="EMBL" id="BACD03000047">
    <property type="protein sequence ID" value="GAO51499.1"/>
    <property type="molecule type" value="Genomic_DNA"/>
</dbReference>
<dbReference type="Proteomes" id="UP000033140">
    <property type="component" value="Unassembled WGS sequence"/>
</dbReference>
<feature type="transmembrane region" description="Helical" evidence="1">
    <location>
        <begin position="103"/>
        <end position="128"/>
    </location>
</feature>
<dbReference type="InterPro" id="IPR024316">
    <property type="entry name" value="APQ12"/>
</dbReference>
<reference evidence="2 3" key="3">
    <citation type="journal article" date="2015" name="Genome Announc.">
        <title>Draft Genome Sequence of the Archiascomycetous Yeast Saitoella complicata.</title>
        <authorList>
            <person name="Yamauchi K."/>
            <person name="Kondo S."/>
            <person name="Hamamoto M."/>
            <person name="Takahashi Y."/>
            <person name="Ogura Y."/>
            <person name="Hayashi T."/>
            <person name="Nishida H."/>
        </authorList>
    </citation>
    <scope>NUCLEOTIDE SEQUENCE [LARGE SCALE GENOMIC DNA]</scope>
    <source>
        <strain evidence="2 3">NRRL Y-17804</strain>
    </source>
</reference>
<evidence type="ECO:0000313" key="2">
    <source>
        <dbReference type="EMBL" id="GAO51499.1"/>
    </source>
</evidence>
<organism evidence="2 3">
    <name type="scientific">Saitoella complicata (strain BCRC 22490 / CBS 7301 / JCM 7358 / NBRC 10748 / NRRL Y-17804)</name>
    <dbReference type="NCBI Taxonomy" id="698492"/>
    <lineage>
        <taxon>Eukaryota</taxon>
        <taxon>Fungi</taxon>
        <taxon>Dikarya</taxon>
        <taxon>Ascomycota</taxon>
        <taxon>Taphrinomycotina</taxon>
        <taxon>Taphrinomycotina incertae sedis</taxon>
        <taxon>Saitoella</taxon>
    </lineage>
</organism>
<gene>
    <name evidence="2" type="ORF">G7K_5598-t1</name>
</gene>
<keyword evidence="1" id="KW-0812">Transmembrane</keyword>
<protein>
    <submittedName>
        <fullName evidence="2">Uncharacterized protein</fullName>
    </submittedName>
</protein>